<dbReference type="CDD" id="cd09272">
    <property type="entry name" value="RNase_HI_RT_Ty1"/>
    <property type="match status" value="1"/>
</dbReference>
<sequence length="513" mass="55673">MALSSREAEYIAAATASRRAVRLGAPPCELKGEEAGAVTLNIDNQSAIQLSKNPVFHDRSKHIDVKYHYIRECIEEGRVDVEPIDTKLQPADIPTKALGRDQFIQLRSKLGLVDIKQHAHELLHLWTPCARSVVARIARTQSSRMVQRRAAWGWTRCCARRENVGQALQYKHQKTLQLRSTKFHRVQFVCGASSPAPAFAWRIQHFLIIPVSTEVRGRLLRARTVVIDSTSLVLRPWTRLAHAESSPLNIKISVEIEGIPPHAWSLGTAVKMLAPYCWVEQLHEASASKADLSVFRLTVWTDNPSRIPAAMSLLITEPDSQGLVVRVPATDADPCAESPASLAVAARALLSTRQIDAVGRLVAADVQAAVCSCISPSAGAVGDEIQLVEAGVAEGGADAGTTSPDPFNSTGRQKRPSSLPEESAPVVLLLRSEKIAAQKLANIPVAKRGEVLVMQRLGYLDATGPVSSTAVKAYNSIYKSKLTAGNLEAMAELLSALSPARPRRLRRAVTAIA</sequence>
<feature type="region of interest" description="Disordered" evidence="1">
    <location>
        <begin position="395"/>
        <end position="420"/>
    </location>
</feature>
<evidence type="ECO:0000313" key="3">
    <source>
        <dbReference type="Proteomes" id="UP001341281"/>
    </source>
</evidence>
<evidence type="ECO:0000256" key="1">
    <source>
        <dbReference type="SAM" id="MobiDB-lite"/>
    </source>
</evidence>
<dbReference type="PANTHER" id="PTHR33087:SF31">
    <property type="entry name" value="OS06G0482850 PROTEIN"/>
    <property type="match status" value="1"/>
</dbReference>
<organism evidence="2 3">
    <name type="scientific">Paspalum notatum var. saurae</name>
    <dbReference type="NCBI Taxonomy" id="547442"/>
    <lineage>
        <taxon>Eukaryota</taxon>
        <taxon>Viridiplantae</taxon>
        <taxon>Streptophyta</taxon>
        <taxon>Embryophyta</taxon>
        <taxon>Tracheophyta</taxon>
        <taxon>Spermatophyta</taxon>
        <taxon>Magnoliopsida</taxon>
        <taxon>Liliopsida</taxon>
        <taxon>Poales</taxon>
        <taxon>Poaceae</taxon>
        <taxon>PACMAD clade</taxon>
        <taxon>Panicoideae</taxon>
        <taxon>Andropogonodae</taxon>
        <taxon>Paspaleae</taxon>
        <taxon>Paspalinae</taxon>
        <taxon>Paspalum</taxon>
    </lineage>
</organism>
<evidence type="ECO:0000313" key="2">
    <source>
        <dbReference type="EMBL" id="WVZ51165.1"/>
    </source>
</evidence>
<name>A0AAQ3SIZ6_PASNO</name>
<dbReference type="AlphaFoldDB" id="A0AAQ3SIZ6"/>
<dbReference type="Proteomes" id="UP001341281">
    <property type="component" value="Chromosome 01"/>
</dbReference>
<keyword evidence="3" id="KW-1185">Reference proteome</keyword>
<dbReference type="EMBL" id="CP144745">
    <property type="protein sequence ID" value="WVZ51165.1"/>
    <property type="molecule type" value="Genomic_DNA"/>
</dbReference>
<accession>A0AAQ3SIZ6</accession>
<reference evidence="2 3" key="1">
    <citation type="submission" date="2024-02" db="EMBL/GenBank/DDBJ databases">
        <title>High-quality chromosome-scale genome assembly of Pensacola bahiagrass (Paspalum notatum Flugge var. saurae).</title>
        <authorList>
            <person name="Vega J.M."/>
            <person name="Podio M."/>
            <person name="Orjuela J."/>
            <person name="Siena L.A."/>
            <person name="Pessino S.C."/>
            <person name="Combes M.C."/>
            <person name="Mariac C."/>
            <person name="Albertini E."/>
            <person name="Pupilli F."/>
            <person name="Ortiz J.P.A."/>
            <person name="Leblanc O."/>
        </authorList>
    </citation>
    <scope>NUCLEOTIDE SEQUENCE [LARGE SCALE GENOMIC DNA]</scope>
    <source>
        <strain evidence="2">R1</strain>
        <tissue evidence="2">Leaf</tissue>
    </source>
</reference>
<dbReference type="InterPro" id="IPR053253">
    <property type="entry name" value="Sex_diff_modulator"/>
</dbReference>
<dbReference type="PANTHER" id="PTHR33087">
    <property type="entry name" value="OS07G0539200 PROTEIN"/>
    <property type="match status" value="1"/>
</dbReference>
<gene>
    <name evidence="2" type="ORF">U9M48_002332</name>
</gene>
<feature type="compositionally biased region" description="Polar residues" evidence="1">
    <location>
        <begin position="401"/>
        <end position="411"/>
    </location>
</feature>
<protein>
    <submittedName>
        <fullName evidence="2">Uncharacterized protein</fullName>
    </submittedName>
</protein>
<proteinExistence type="predicted"/>